<keyword evidence="1" id="KW-1133">Transmembrane helix</keyword>
<dbReference type="EMBL" id="CP023275">
    <property type="protein sequence ID" value="ATB69054.1"/>
    <property type="molecule type" value="Genomic_DNA"/>
</dbReference>
<dbReference type="RefSeq" id="WP_096046183.1">
    <property type="nucleotide sequence ID" value="NZ_CP023275.1"/>
</dbReference>
<keyword evidence="1" id="KW-0812">Transmembrane</keyword>
<sequence>MFDKIKFLLAILWGILIFAIAVSVEIAWLGFLIGSVLGVILMLIFFPTGFLLPFNFIMSFGLFSGALGYGLLDGMTKKYQKYDENIVIDLPPENIHSKIDNAFIESKKLLQEDTKYLNQEKNEKSEPLCEINPIYNDDLRESEIEKLQTKLNEFNNAKKTPIEWSSVMKSWIIAILIALFFAILIISTNSKESLDKKIGTTDYQKQSNSEIDNKLKQETIKVSSESISQNYFSIGSSRSLVEKLQGTPKNILNNNEWAYPEGIVYFQSDKVTGYYNKGGLKVNDNNVNNKEVEYIEKKPTLKNENEIMSLAETRWCQAENIRIEAIREKYGNQFPNPDLEIFNTLIKNKNSLCNAKSFIVDLEQTKVEIEKRKTSIKKEGIASFTSKIECYSVQEKLNQFGFDTGLPDGIFGSKTRAAIISFQKQNGLSTTGVIDKKLLEVLKI</sequence>
<feature type="transmembrane region" description="Helical" evidence="1">
    <location>
        <begin position="12"/>
        <end position="45"/>
    </location>
</feature>
<dbReference type="KEGG" id="sulj:SJPD1_0942"/>
<keyword evidence="1" id="KW-0472">Membrane</keyword>
<feature type="transmembrane region" description="Helical" evidence="1">
    <location>
        <begin position="51"/>
        <end position="72"/>
    </location>
</feature>
<protein>
    <recommendedName>
        <fullName evidence="2">Peptidoglycan binding-like domain-containing protein</fullName>
    </recommendedName>
</protein>
<dbReference type="InterPro" id="IPR036366">
    <property type="entry name" value="PGBDSf"/>
</dbReference>
<dbReference type="Pfam" id="PF01471">
    <property type="entry name" value="PG_binding_1"/>
    <property type="match status" value="1"/>
</dbReference>
<evidence type="ECO:0000313" key="3">
    <source>
        <dbReference type="EMBL" id="ATB69054.1"/>
    </source>
</evidence>
<feature type="domain" description="Peptidoglycan binding-like" evidence="2">
    <location>
        <begin position="392"/>
        <end position="442"/>
    </location>
</feature>
<dbReference type="SUPFAM" id="SSF47090">
    <property type="entry name" value="PGBD-like"/>
    <property type="match status" value="1"/>
</dbReference>
<feature type="transmembrane region" description="Helical" evidence="1">
    <location>
        <begin position="168"/>
        <end position="187"/>
    </location>
</feature>
<evidence type="ECO:0000259" key="2">
    <source>
        <dbReference type="Pfam" id="PF01471"/>
    </source>
</evidence>
<accession>A0A290HQY4</accession>
<name>A0A290HQY4_9BACT</name>
<dbReference type="InterPro" id="IPR002477">
    <property type="entry name" value="Peptidoglycan-bd-like"/>
</dbReference>
<organism evidence="3 4">
    <name type="scientific">Sulfurospirillum diekertiae</name>
    <dbReference type="NCBI Taxonomy" id="1854492"/>
    <lineage>
        <taxon>Bacteria</taxon>
        <taxon>Pseudomonadati</taxon>
        <taxon>Campylobacterota</taxon>
        <taxon>Epsilonproteobacteria</taxon>
        <taxon>Campylobacterales</taxon>
        <taxon>Sulfurospirillaceae</taxon>
        <taxon>Sulfurospirillum</taxon>
    </lineage>
</organism>
<proteinExistence type="predicted"/>
<dbReference type="AlphaFoldDB" id="A0A290HQY4"/>
<evidence type="ECO:0000313" key="4">
    <source>
        <dbReference type="Proteomes" id="UP000217349"/>
    </source>
</evidence>
<dbReference type="Proteomes" id="UP000217349">
    <property type="component" value="Chromosome"/>
</dbReference>
<dbReference type="InterPro" id="IPR036365">
    <property type="entry name" value="PGBD-like_sf"/>
</dbReference>
<dbReference type="OrthoDB" id="9808544at2"/>
<reference evidence="4" key="1">
    <citation type="submission" date="2017-09" db="EMBL/GenBank/DDBJ databases">
        <title>The complete genome of Sulfurospirillum sp. JPD-1.</title>
        <authorList>
            <person name="Goris T."/>
        </authorList>
    </citation>
    <scope>NUCLEOTIDE SEQUENCE [LARGE SCALE GENOMIC DNA]</scope>
    <source>
        <strain evidence="4">JPD-1</strain>
    </source>
</reference>
<dbReference type="Gene3D" id="1.10.101.10">
    <property type="entry name" value="PGBD-like superfamily/PGBD"/>
    <property type="match status" value="1"/>
</dbReference>
<gene>
    <name evidence="3" type="ORF">SJPD1_0942</name>
</gene>
<evidence type="ECO:0000256" key="1">
    <source>
        <dbReference type="SAM" id="Phobius"/>
    </source>
</evidence>